<keyword evidence="2" id="KW-1185">Reference proteome</keyword>
<evidence type="ECO:0000313" key="1">
    <source>
        <dbReference type="EMBL" id="KAG8634264.1"/>
    </source>
</evidence>
<proteinExistence type="predicted"/>
<name>A0ACB7G1X1_MANES</name>
<comment type="caution">
    <text evidence="1">The sequence shown here is derived from an EMBL/GenBank/DDBJ whole genome shotgun (WGS) entry which is preliminary data.</text>
</comment>
<dbReference type="Proteomes" id="UP000091857">
    <property type="component" value="Chromosome 17"/>
</dbReference>
<protein>
    <submittedName>
        <fullName evidence="1">Uncharacterized protein</fullName>
    </submittedName>
</protein>
<dbReference type="EMBL" id="CM004403">
    <property type="protein sequence ID" value="KAG8634264.1"/>
    <property type="molecule type" value="Genomic_DNA"/>
</dbReference>
<evidence type="ECO:0000313" key="2">
    <source>
        <dbReference type="Proteomes" id="UP000091857"/>
    </source>
</evidence>
<sequence>MAMAAKLVLIFVFCFAAIIPLLEANSGYDEDGVWKKRKEEAKKSMMESYVPDPLVVTDEFDVQINQDKGNNGTATHDDDDDGDDDVKEENKNVSGSVNTTTNSSRRSLRKKRYTGPCHTTNPIDACWRCRPDWESRRKSLGRCALGFGRRTNGGMAGKIYVVTDNNDDDLLEPKPGTLRYGVIQKEPLWITFAKDMNIKLSQELIMNSNKTIDGRGHKVHIAYGAGITIQFVSNVIIHGIRIHHICAKGGGMIRDSPDHYGLRTQSDGDGITIFGSSNVWIDHVSMSKCGDGLIDAVQGSTAVTISNCLFTRHNDVMLLGASDSFAGDQFMQVTVAFNRFGQGLLQRMPRCRWGFFHVVNNDYTYWKMYAIGGSKHPTIISQGNRFLAPDDIHLKSVTKRDYAPESEWRNWVWRSEGDLFMNGAFFTQSGQQNMKARPSHEYMIQANPGEFAARMTRYAGALECVRGKKC</sequence>
<reference evidence="2" key="1">
    <citation type="journal article" date="2016" name="Nat. Biotechnol.">
        <title>Sequencing wild and cultivated cassava and related species reveals extensive interspecific hybridization and genetic diversity.</title>
        <authorList>
            <person name="Bredeson J.V."/>
            <person name="Lyons J.B."/>
            <person name="Prochnik S.E."/>
            <person name="Wu G.A."/>
            <person name="Ha C.M."/>
            <person name="Edsinger-Gonzales E."/>
            <person name="Grimwood J."/>
            <person name="Schmutz J."/>
            <person name="Rabbi I.Y."/>
            <person name="Egesi C."/>
            <person name="Nauluvula P."/>
            <person name="Lebot V."/>
            <person name="Ndunguru J."/>
            <person name="Mkamilo G."/>
            <person name="Bart R.S."/>
            <person name="Setter T.L."/>
            <person name="Gleadow R.M."/>
            <person name="Kulakow P."/>
            <person name="Ferguson M.E."/>
            <person name="Rounsley S."/>
            <person name="Rokhsar D.S."/>
        </authorList>
    </citation>
    <scope>NUCLEOTIDE SEQUENCE [LARGE SCALE GENOMIC DNA]</scope>
    <source>
        <strain evidence="2">cv. AM560-2</strain>
    </source>
</reference>
<accession>A0ACB7G1X1</accession>
<organism evidence="1 2">
    <name type="scientific">Manihot esculenta</name>
    <name type="common">Cassava</name>
    <name type="synonym">Jatropha manihot</name>
    <dbReference type="NCBI Taxonomy" id="3983"/>
    <lineage>
        <taxon>Eukaryota</taxon>
        <taxon>Viridiplantae</taxon>
        <taxon>Streptophyta</taxon>
        <taxon>Embryophyta</taxon>
        <taxon>Tracheophyta</taxon>
        <taxon>Spermatophyta</taxon>
        <taxon>Magnoliopsida</taxon>
        <taxon>eudicotyledons</taxon>
        <taxon>Gunneridae</taxon>
        <taxon>Pentapetalae</taxon>
        <taxon>rosids</taxon>
        <taxon>fabids</taxon>
        <taxon>Malpighiales</taxon>
        <taxon>Euphorbiaceae</taxon>
        <taxon>Crotonoideae</taxon>
        <taxon>Manihoteae</taxon>
        <taxon>Manihot</taxon>
    </lineage>
</organism>
<gene>
    <name evidence="1" type="ORF">MANES_17G022100v8</name>
</gene>